<comment type="caution">
    <text evidence="1">The sequence shown here is derived from an EMBL/GenBank/DDBJ whole genome shotgun (WGS) entry which is preliminary data.</text>
</comment>
<dbReference type="Proteomes" id="UP001419268">
    <property type="component" value="Unassembled WGS sequence"/>
</dbReference>
<sequence>MGNPTMRGCLHDIGGDSHAVAIVSKRPHKRHGRGVAMGATPPAIKTLGLLSHQNPRAEAQSNWTLVLKPGVKLALDPQQSGFELPNAKSGFEPE</sequence>
<proteinExistence type="predicted"/>
<protein>
    <submittedName>
        <fullName evidence="1">Uncharacterized protein</fullName>
    </submittedName>
</protein>
<dbReference type="EMBL" id="JBBNAG010000009">
    <property type="protein sequence ID" value="KAK9104659.1"/>
    <property type="molecule type" value="Genomic_DNA"/>
</dbReference>
<name>A0AAP0F4G6_9MAGN</name>
<dbReference type="AlphaFoldDB" id="A0AAP0F4G6"/>
<evidence type="ECO:0000313" key="2">
    <source>
        <dbReference type="Proteomes" id="UP001419268"/>
    </source>
</evidence>
<organism evidence="1 2">
    <name type="scientific">Stephania cephalantha</name>
    <dbReference type="NCBI Taxonomy" id="152367"/>
    <lineage>
        <taxon>Eukaryota</taxon>
        <taxon>Viridiplantae</taxon>
        <taxon>Streptophyta</taxon>
        <taxon>Embryophyta</taxon>
        <taxon>Tracheophyta</taxon>
        <taxon>Spermatophyta</taxon>
        <taxon>Magnoliopsida</taxon>
        <taxon>Ranunculales</taxon>
        <taxon>Menispermaceae</taxon>
        <taxon>Menispermoideae</taxon>
        <taxon>Cissampelideae</taxon>
        <taxon>Stephania</taxon>
    </lineage>
</organism>
<gene>
    <name evidence="1" type="ORF">Scep_021503</name>
</gene>
<keyword evidence="2" id="KW-1185">Reference proteome</keyword>
<evidence type="ECO:0000313" key="1">
    <source>
        <dbReference type="EMBL" id="KAK9104659.1"/>
    </source>
</evidence>
<reference evidence="1 2" key="1">
    <citation type="submission" date="2024-01" db="EMBL/GenBank/DDBJ databases">
        <title>Genome assemblies of Stephania.</title>
        <authorList>
            <person name="Yang L."/>
        </authorList>
    </citation>
    <scope>NUCLEOTIDE SEQUENCE [LARGE SCALE GENOMIC DNA]</scope>
    <source>
        <strain evidence="1">JXDWG</strain>
        <tissue evidence="1">Leaf</tissue>
    </source>
</reference>
<accession>A0AAP0F4G6</accession>